<proteinExistence type="predicted"/>
<organism evidence="2 3">
    <name type="scientific">Spirodela intermedia</name>
    <name type="common">Intermediate duckweed</name>
    <dbReference type="NCBI Taxonomy" id="51605"/>
    <lineage>
        <taxon>Eukaryota</taxon>
        <taxon>Viridiplantae</taxon>
        <taxon>Streptophyta</taxon>
        <taxon>Embryophyta</taxon>
        <taxon>Tracheophyta</taxon>
        <taxon>Spermatophyta</taxon>
        <taxon>Magnoliopsida</taxon>
        <taxon>Liliopsida</taxon>
        <taxon>Araceae</taxon>
        <taxon>Lemnoideae</taxon>
        <taxon>Spirodela</taxon>
    </lineage>
</organism>
<keyword evidence="3" id="KW-1185">Reference proteome</keyword>
<evidence type="ECO:0000313" key="3">
    <source>
        <dbReference type="Proteomes" id="UP001189122"/>
    </source>
</evidence>
<keyword evidence="1" id="KW-0732">Signal</keyword>
<dbReference type="EMBL" id="CACRZD030000393">
    <property type="protein sequence ID" value="CAA6675711.1"/>
    <property type="molecule type" value="Genomic_DNA"/>
</dbReference>
<comment type="caution">
    <text evidence="2">The sequence shown here is derived from an EMBL/GenBank/DDBJ whole genome shotgun (WGS) entry which is preliminary data.</text>
</comment>
<evidence type="ECO:0000313" key="2">
    <source>
        <dbReference type="EMBL" id="CAA6675711.1"/>
    </source>
</evidence>
<feature type="signal peptide" evidence="1">
    <location>
        <begin position="1"/>
        <end position="29"/>
    </location>
</feature>
<sequence length="110" mass="12052">MQLPNCIKDGRGSNNLSLWWFIMARQILAAYSALTKTSAPSTVVTHRSNIPATHRSSSCFTSLRFTVSIVCLCFGEGLLELTSYIDAKSSRVYDHSLPHSRLTTGDVEGG</sequence>
<evidence type="ECO:0000256" key="1">
    <source>
        <dbReference type="SAM" id="SignalP"/>
    </source>
</evidence>
<feature type="chain" id="PRO_5046769219" evidence="1">
    <location>
        <begin position="30"/>
        <end position="110"/>
    </location>
</feature>
<accession>A0ABN7ECS1</accession>
<name>A0ABN7ECS1_SPIIN</name>
<dbReference type="Proteomes" id="UP001189122">
    <property type="component" value="Unassembled WGS sequence"/>
</dbReference>
<gene>
    <name evidence="2" type="ORF">SI7747_UN022053</name>
</gene>
<protein>
    <submittedName>
        <fullName evidence="2">Uncharacterized protein</fullName>
    </submittedName>
</protein>
<reference evidence="3" key="1">
    <citation type="journal article" date="2020" name="Sci. Rep.">
        <title>Chromosome-scale genome assembly for the duckweed Spirodela intermedia, integrating cytogenetic maps, PacBio and Oxford Nanopore libraries.</title>
        <authorList>
            <person name="Hoang P.T.N."/>
            <person name="Fiebig A."/>
            <person name="Novak P."/>
            <person name="Macas J."/>
            <person name="Cao H.X."/>
            <person name="Stepanenko A."/>
            <person name="Chen G."/>
            <person name="Borisjuk N."/>
            <person name="Scholz U."/>
            <person name="Schubert I."/>
        </authorList>
    </citation>
    <scope>NUCLEOTIDE SEQUENCE [LARGE SCALE GENOMIC DNA]</scope>
</reference>